<dbReference type="AlphaFoldDB" id="B9TAV0"/>
<reference evidence="3" key="1">
    <citation type="journal article" date="2010" name="Nat. Biotechnol.">
        <title>Draft genome sequence of the oilseed species Ricinus communis.</title>
        <authorList>
            <person name="Chan A.P."/>
            <person name="Crabtree J."/>
            <person name="Zhao Q."/>
            <person name="Lorenzi H."/>
            <person name="Orvis J."/>
            <person name="Puiu D."/>
            <person name="Melake-Berhan A."/>
            <person name="Jones K.M."/>
            <person name="Redman J."/>
            <person name="Chen G."/>
            <person name="Cahoon E.B."/>
            <person name="Gedil M."/>
            <person name="Stanke M."/>
            <person name="Haas B.J."/>
            <person name="Wortman J.R."/>
            <person name="Fraser-Liggett C.M."/>
            <person name="Ravel J."/>
            <person name="Rabinowicz P.D."/>
        </authorList>
    </citation>
    <scope>NUCLEOTIDE SEQUENCE [LARGE SCALE GENOMIC DNA]</scope>
    <source>
        <strain evidence="3">cv. Hale</strain>
    </source>
</reference>
<keyword evidence="3" id="KW-1185">Reference proteome</keyword>
<protein>
    <submittedName>
        <fullName evidence="2">Uncharacterized protein</fullName>
    </submittedName>
</protein>
<evidence type="ECO:0000313" key="2">
    <source>
        <dbReference type="EMBL" id="EEF27016.1"/>
    </source>
</evidence>
<sequence>AAALAVRTIRTQSGACRFHPGPTNAQSALPVVPDGASRALRAEIARPYPKVQPCGDPARTDELAVPLRVP</sequence>
<proteinExistence type="predicted"/>
<gene>
    <name evidence="2" type="ORF">RCOM_0201480</name>
</gene>
<dbReference type="Proteomes" id="UP000008311">
    <property type="component" value="Unassembled WGS sequence"/>
</dbReference>
<evidence type="ECO:0000313" key="3">
    <source>
        <dbReference type="Proteomes" id="UP000008311"/>
    </source>
</evidence>
<feature type="non-terminal residue" evidence="2">
    <location>
        <position position="1"/>
    </location>
</feature>
<accession>B9TAV0</accession>
<dbReference type="InParanoid" id="B9TAV0"/>
<feature type="region of interest" description="Disordered" evidence="1">
    <location>
        <begin position="51"/>
        <end position="70"/>
    </location>
</feature>
<evidence type="ECO:0000256" key="1">
    <source>
        <dbReference type="SAM" id="MobiDB-lite"/>
    </source>
</evidence>
<name>B9TAV0_RICCO</name>
<dbReference type="EMBL" id="EQ975964">
    <property type="protein sequence ID" value="EEF27016.1"/>
    <property type="molecule type" value="Genomic_DNA"/>
</dbReference>
<organism evidence="2 3">
    <name type="scientific">Ricinus communis</name>
    <name type="common">Castor bean</name>
    <dbReference type="NCBI Taxonomy" id="3988"/>
    <lineage>
        <taxon>Eukaryota</taxon>
        <taxon>Viridiplantae</taxon>
        <taxon>Streptophyta</taxon>
        <taxon>Embryophyta</taxon>
        <taxon>Tracheophyta</taxon>
        <taxon>Spermatophyta</taxon>
        <taxon>Magnoliopsida</taxon>
        <taxon>eudicotyledons</taxon>
        <taxon>Gunneridae</taxon>
        <taxon>Pentapetalae</taxon>
        <taxon>rosids</taxon>
        <taxon>fabids</taxon>
        <taxon>Malpighiales</taxon>
        <taxon>Euphorbiaceae</taxon>
        <taxon>Acalyphoideae</taxon>
        <taxon>Acalypheae</taxon>
        <taxon>Ricinus</taxon>
    </lineage>
</organism>